<dbReference type="AlphaFoldDB" id="A0AAW7YPX8"/>
<dbReference type="EMBL" id="JAUOQO010000007">
    <property type="protein sequence ID" value="MDO6574300.1"/>
    <property type="molecule type" value="Genomic_DNA"/>
</dbReference>
<dbReference type="GeneID" id="72469654"/>
<name>A0AAW7YPX8_9STAP</name>
<dbReference type="Pfam" id="PF14470">
    <property type="entry name" value="bPH_3"/>
    <property type="match status" value="1"/>
</dbReference>
<reference evidence="2" key="1">
    <citation type="submission" date="2023-07" db="EMBL/GenBank/DDBJ databases">
        <title>Genome content predicts the carbon catabolic preferences of heterotrophic bacteria.</title>
        <authorList>
            <person name="Gralka M."/>
        </authorList>
    </citation>
    <scope>NUCLEOTIDE SEQUENCE</scope>
    <source>
        <strain evidence="2">E2R20</strain>
    </source>
</reference>
<evidence type="ECO:0000313" key="3">
    <source>
        <dbReference type="Proteomes" id="UP001170310"/>
    </source>
</evidence>
<organism evidence="2 3">
    <name type="scientific">Staphylococcus pasteuri_A</name>
    <dbReference type="NCBI Taxonomy" id="3062664"/>
    <lineage>
        <taxon>Bacteria</taxon>
        <taxon>Bacillati</taxon>
        <taxon>Bacillota</taxon>
        <taxon>Bacilli</taxon>
        <taxon>Bacillales</taxon>
        <taxon>Staphylococcaceae</taxon>
        <taxon>Staphylococcus</taxon>
    </lineage>
</organism>
<keyword evidence="3" id="KW-1185">Reference proteome</keyword>
<evidence type="ECO:0000313" key="2">
    <source>
        <dbReference type="EMBL" id="MDO6574300.1"/>
    </source>
</evidence>
<protein>
    <submittedName>
        <fullName evidence="2">PH domain-containing protein</fullName>
    </submittedName>
</protein>
<dbReference type="Proteomes" id="UP001170310">
    <property type="component" value="Unassembled WGS sequence"/>
</dbReference>
<accession>A0AAW7YPX8</accession>
<dbReference type="InterPro" id="IPR039519">
    <property type="entry name" value="YokE-like_PH"/>
</dbReference>
<feature type="domain" description="YokE-like PH" evidence="1">
    <location>
        <begin position="33"/>
        <end position="104"/>
    </location>
</feature>
<proteinExistence type="predicted"/>
<dbReference type="RefSeq" id="WP_046467138.1">
    <property type="nucleotide sequence ID" value="NZ_JAUOQO010000007.1"/>
</dbReference>
<sequence>MILDNVNPNDLFPTEKKGPSVLGIMDYEVRGQSQFEGAFIATSERIIMNVDMNGQFYYRSIGYDEVNDIQYDGKTITFDFNIGKIPMHDFKSNDVQSFVDFVKEKLQSK</sequence>
<comment type="caution">
    <text evidence="2">The sequence shown here is derived from an EMBL/GenBank/DDBJ whole genome shotgun (WGS) entry which is preliminary data.</text>
</comment>
<gene>
    <name evidence="2" type="ORF">Q4528_09015</name>
</gene>
<evidence type="ECO:0000259" key="1">
    <source>
        <dbReference type="Pfam" id="PF14470"/>
    </source>
</evidence>